<keyword evidence="5" id="KW-1185">Reference proteome</keyword>
<dbReference type="Gene3D" id="3.40.250.10">
    <property type="entry name" value="Rhodanese-like domain"/>
    <property type="match status" value="2"/>
</dbReference>
<dbReference type="GO" id="GO:0004792">
    <property type="term" value="F:thiosulfate-cyanide sulfurtransferase activity"/>
    <property type="evidence" value="ECO:0007669"/>
    <property type="project" value="TreeGrafter"/>
</dbReference>
<feature type="region of interest" description="Disordered" evidence="3">
    <location>
        <begin position="195"/>
        <end position="216"/>
    </location>
</feature>
<dbReference type="PANTHER" id="PTHR11364">
    <property type="entry name" value="THIOSULFATE SULFERTANSFERASE"/>
    <property type="match status" value="1"/>
</dbReference>
<dbReference type="AlphaFoldDB" id="A0AAF3FAD0"/>
<reference evidence="6" key="1">
    <citation type="submission" date="2024-02" db="UniProtKB">
        <authorList>
            <consortium name="WormBaseParasite"/>
        </authorList>
    </citation>
    <scope>IDENTIFICATION</scope>
</reference>
<feature type="compositionally biased region" description="Basic and acidic residues" evidence="3">
    <location>
        <begin position="345"/>
        <end position="354"/>
    </location>
</feature>
<evidence type="ECO:0000256" key="1">
    <source>
        <dbReference type="ARBA" id="ARBA00022679"/>
    </source>
</evidence>
<feature type="region of interest" description="Disordered" evidence="3">
    <location>
        <begin position="343"/>
        <end position="363"/>
    </location>
</feature>
<dbReference type="Pfam" id="PF00581">
    <property type="entry name" value="Rhodanese"/>
    <property type="match status" value="1"/>
</dbReference>
<evidence type="ECO:0000259" key="4">
    <source>
        <dbReference type="PROSITE" id="PS50206"/>
    </source>
</evidence>
<name>A0AAF3FAD0_9BILA</name>
<evidence type="ECO:0000256" key="3">
    <source>
        <dbReference type="SAM" id="MobiDB-lite"/>
    </source>
</evidence>
<dbReference type="InterPro" id="IPR045078">
    <property type="entry name" value="TST/MPST-like"/>
</dbReference>
<dbReference type="Proteomes" id="UP000887575">
    <property type="component" value="Unassembled WGS sequence"/>
</dbReference>
<dbReference type="SMART" id="SM00450">
    <property type="entry name" value="RHOD"/>
    <property type="match status" value="2"/>
</dbReference>
<dbReference type="PROSITE" id="PS50206">
    <property type="entry name" value="RHODANESE_3"/>
    <property type="match status" value="2"/>
</dbReference>
<sequence length="363" mass="41411">MTVLGKFVASTTLRQLVKDGVINKQGVRLLDCSFVPGVKPDWKRFKEQLYGKFEQLSGFKSIGRALYLAEHIPESVHADLEQAMYPGKFERFSHYPPEIFQEYARRLGIRDGEHLIFYGRGAYGGMLWPARFAWLFKSYGHEKVSVLDGGLNDWVQRGYEITTEVPKMEIGNWTARDNLKETLITFEELESVDGKYEPKPEVNVDPSDPEHEQKEKELKWSNEMKEWEAKTKGKMLIDQTSKINFLDTRPRAQFEGLQDSGLSPMCCEAVHIPGFTNTPVGEIVRDDGTIKDPEQIKNYLNESGFSADKTTITQCMTGIQASLMAYGIEYALPNVKPRVYNGSLKEMEQRDPKRISGGNRHIP</sequence>
<accession>A0AAF3FAD0</accession>
<feature type="domain" description="Rhodanese" evidence="4">
    <location>
        <begin position="23"/>
        <end position="163"/>
    </location>
</feature>
<evidence type="ECO:0000256" key="2">
    <source>
        <dbReference type="ARBA" id="ARBA00022737"/>
    </source>
</evidence>
<keyword evidence="2" id="KW-0677">Repeat</keyword>
<dbReference type="PANTHER" id="PTHR11364:SF7">
    <property type="entry name" value="THIOSULFATE SULFURTRANSFERASE MPST-1-RELATED"/>
    <property type="match status" value="1"/>
</dbReference>
<evidence type="ECO:0000313" key="5">
    <source>
        <dbReference type="Proteomes" id="UP000887575"/>
    </source>
</evidence>
<feature type="domain" description="Rhodanese" evidence="4">
    <location>
        <begin position="239"/>
        <end position="356"/>
    </location>
</feature>
<evidence type="ECO:0000313" key="6">
    <source>
        <dbReference type="WBParaSite" id="MBELARI_LOCUS3867"/>
    </source>
</evidence>
<keyword evidence="1" id="KW-0808">Transferase</keyword>
<dbReference type="InterPro" id="IPR001763">
    <property type="entry name" value="Rhodanese-like_dom"/>
</dbReference>
<dbReference type="SUPFAM" id="SSF52821">
    <property type="entry name" value="Rhodanese/Cell cycle control phosphatase"/>
    <property type="match status" value="2"/>
</dbReference>
<protein>
    <submittedName>
        <fullName evidence="6">Rhodanese domain-containing protein</fullName>
    </submittedName>
</protein>
<dbReference type="WBParaSite" id="MBELARI_LOCUS3867">
    <property type="protein sequence ID" value="MBELARI_LOCUS3867"/>
    <property type="gene ID" value="MBELARI_LOCUS3867"/>
</dbReference>
<dbReference type="InterPro" id="IPR036873">
    <property type="entry name" value="Rhodanese-like_dom_sf"/>
</dbReference>
<dbReference type="GO" id="GO:0005739">
    <property type="term" value="C:mitochondrion"/>
    <property type="evidence" value="ECO:0007669"/>
    <property type="project" value="TreeGrafter"/>
</dbReference>
<proteinExistence type="predicted"/>
<organism evidence="5 6">
    <name type="scientific">Mesorhabditis belari</name>
    <dbReference type="NCBI Taxonomy" id="2138241"/>
    <lineage>
        <taxon>Eukaryota</taxon>
        <taxon>Metazoa</taxon>
        <taxon>Ecdysozoa</taxon>
        <taxon>Nematoda</taxon>
        <taxon>Chromadorea</taxon>
        <taxon>Rhabditida</taxon>
        <taxon>Rhabditina</taxon>
        <taxon>Rhabditomorpha</taxon>
        <taxon>Rhabditoidea</taxon>
        <taxon>Rhabditidae</taxon>
        <taxon>Mesorhabditinae</taxon>
        <taxon>Mesorhabditis</taxon>
    </lineage>
</organism>
<dbReference type="CDD" id="cd01448">
    <property type="entry name" value="TST_Repeat_1"/>
    <property type="match status" value="1"/>
</dbReference>